<feature type="region of interest" description="Disordered" evidence="2">
    <location>
        <begin position="755"/>
        <end position="792"/>
    </location>
</feature>
<dbReference type="InterPro" id="IPR009057">
    <property type="entry name" value="Homeodomain-like_sf"/>
</dbReference>
<dbReference type="Pfam" id="PF03184">
    <property type="entry name" value="DDE_1"/>
    <property type="match status" value="1"/>
</dbReference>
<evidence type="ECO:0000313" key="5">
    <source>
        <dbReference type="RefSeq" id="XP_032801115.1"/>
    </source>
</evidence>
<feature type="region of interest" description="Disordered" evidence="2">
    <location>
        <begin position="587"/>
        <end position="715"/>
    </location>
</feature>
<dbReference type="PANTHER" id="PTHR19303">
    <property type="entry name" value="TRANSPOSON"/>
    <property type="match status" value="1"/>
</dbReference>
<gene>
    <name evidence="5" type="primary">LOC116938050</name>
</gene>
<name>A0AAJ7SKS2_PETMA</name>
<feature type="compositionally biased region" description="Acidic residues" evidence="2">
    <location>
        <begin position="633"/>
        <end position="648"/>
    </location>
</feature>
<feature type="compositionally biased region" description="Basic and acidic residues" evidence="2">
    <location>
        <begin position="69"/>
        <end position="87"/>
    </location>
</feature>
<dbReference type="Pfam" id="PF03221">
    <property type="entry name" value="HTH_Tnp_Tc5"/>
    <property type="match status" value="1"/>
</dbReference>
<feature type="compositionally biased region" description="Low complexity" evidence="2">
    <location>
        <begin position="57"/>
        <end position="68"/>
    </location>
</feature>
<evidence type="ECO:0000256" key="1">
    <source>
        <dbReference type="ARBA" id="ARBA00023125"/>
    </source>
</evidence>
<dbReference type="Proteomes" id="UP001318040">
    <property type="component" value="Unplaced"/>
</dbReference>
<dbReference type="AlphaFoldDB" id="A0AAJ7SKS2"/>
<protein>
    <submittedName>
        <fullName evidence="5">Major centromere autoantigen B-like</fullName>
    </submittedName>
</protein>
<feature type="compositionally biased region" description="Basic and acidic residues" evidence="2">
    <location>
        <begin position="611"/>
        <end position="625"/>
    </location>
</feature>
<dbReference type="InterPro" id="IPR004875">
    <property type="entry name" value="DDE_SF_endonuclease_dom"/>
</dbReference>
<feature type="compositionally biased region" description="Basic and acidic residues" evidence="2">
    <location>
        <begin position="1"/>
        <end position="12"/>
    </location>
</feature>
<reference evidence="5" key="1">
    <citation type="submission" date="2025-08" db="UniProtKB">
        <authorList>
            <consortium name="RefSeq"/>
        </authorList>
    </citation>
    <scope>IDENTIFICATION</scope>
    <source>
        <tissue evidence="5">Sperm</tissue>
    </source>
</reference>
<feature type="compositionally biased region" description="Acidic residues" evidence="2">
    <location>
        <begin position="146"/>
        <end position="155"/>
    </location>
</feature>
<dbReference type="Gene3D" id="1.10.10.60">
    <property type="entry name" value="Homeodomain-like"/>
    <property type="match status" value="1"/>
</dbReference>
<evidence type="ECO:0000256" key="2">
    <source>
        <dbReference type="SAM" id="MobiDB-lite"/>
    </source>
</evidence>
<evidence type="ECO:0000259" key="3">
    <source>
        <dbReference type="PROSITE" id="PS51253"/>
    </source>
</evidence>
<dbReference type="GO" id="GO:0003677">
    <property type="term" value="F:DNA binding"/>
    <property type="evidence" value="ECO:0007669"/>
    <property type="project" value="UniProtKB-KW"/>
</dbReference>
<organism evidence="4 5">
    <name type="scientific">Petromyzon marinus</name>
    <name type="common">Sea lamprey</name>
    <dbReference type="NCBI Taxonomy" id="7757"/>
    <lineage>
        <taxon>Eukaryota</taxon>
        <taxon>Metazoa</taxon>
        <taxon>Chordata</taxon>
        <taxon>Craniata</taxon>
        <taxon>Vertebrata</taxon>
        <taxon>Cyclostomata</taxon>
        <taxon>Hyperoartia</taxon>
        <taxon>Petromyzontiformes</taxon>
        <taxon>Petromyzontidae</taxon>
        <taxon>Petromyzon</taxon>
    </lineage>
</organism>
<sequence>MSRRRGADEPRGHPAAATEGVEVESPSLPMEPLVKREEEEPGGEMWPPVKAEREDAGGPQASPSASPSPDHREPLRIIKVKPEELEVRGWGTADPADPADPNGWGPDARGHAAAGWGPDARGHAPAVTRHREETRRPRGGRAGDVAEIEVEVEEEERGRPRPPRPRAKRVFLSLGQKMEVLRAMASPGGRPLQSIAADFNVGYTTVRDIRDSAPKIARLFGELQGTGAARRRVAGGRGAAAPSEAVDRELHAWLLERLARGHPVSGPMLCHKARALHQRLRAAAAVVAGGGGGGGGGASEEPFVANQGWLRSFKERHGVRRLSAAAGDGAPGADAEAAGAYAARFRALVEARGLGPSQVYDADETGLLWKAPPPKVLARRGSGAGGRKGRLALLACANASGTHRLRLACVGESRRPRAPRDAAAAPPPPVRYYGRRGARLDGATLGRWFFGRFVPEVRRRLRRRGLPERALLLLLDDGRAGRAPLRTADGAFAAELLPPGVAPPMRRGGALALLKRRYRRDLLGKLRAAAAAAVAGDGGRGGDPRDVAGRFWGGLTVGDALVGVAAAWRSLRSDGLRRCWRALWPDGFHDPPAPPAAAAASEARGGGDGGGDVRDDYGGDVRDDYSGDVIDGGGDDYGGDVRDDDGDVIDGGGDVRDSGGDVRDDYGGDVRDGGGDDYSGDVRDDYGGDVRDGGGDDYSGDVRDDYDGGDDYGGDRSQAAELGRLALECLELLRAVPGCDGASLEDVTDWLSSRDSSVRAWHERTDDEDEDEEDEEDEDEEALTDGGHGGPAAAWRRVAATRACDTLLDYLDKDPLPELEQRKLLLQIMRNEIQQTPSAANGV</sequence>
<feature type="region of interest" description="Disordered" evidence="2">
    <location>
        <begin position="1"/>
        <end position="166"/>
    </location>
</feature>
<dbReference type="InterPro" id="IPR050863">
    <property type="entry name" value="CenT-Element_Derived"/>
</dbReference>
<dbReference type="SUPFAM" id="SSF46689">
    <property type="entry name" value="Homeodomain-like"/>
    <property type="match status" value="1"/>
</dbReference>
<feature type="compositionally biased region" description="Basic and acidic residues" evidence="2">
    <location>
        <begin position="756"/>
        <end position="765"/>
    </location>
</feature>
<feature type="domain" description="HTH CENPB-type" evidence="3">
    <location>
        <begin position="234"/>
        <end position="323"/>
    </location>
</feature>
<dbReference type="KEGG" id="pmrn:116938050"/>
<evidence type="ECO:0000313" key="4">
    <source>
        <dbReference type="Proteomes" id="UP001318040"/>
    </source>
</evidence>
<accession>A0AAJ7SKS2</accession>
<keyword evidence="4" id="KW-1185">Reference proteome</keyword>
<dbReference type="SMART" id="SM00674">
    <property type="entry name" value="CENPB"/>
    <property type="match status" value="1"/>
</dbReference>
<dbReference type="PANTHER" id="PTHR19303:SF16">
    <property type="entry name" value="JERKY PROTEIN HOMOLOG-LIKE"/>
    <property type="match status" value="1"/>
</dbReference>
<feature type="compositionally biased region" description="Acidic residues" evidence="2">
    <location>
        <begin position="766"/>
        <end position="783"/>
    </location>
</feature>
<proteinExistence type="predicted"/>
<keyword evidence="1" id="KW-0238">DNA-binding</keyword>
<dbReference type="PROSITE" id="PS51253">
    <property type="entry name" value="HTH_CENPB"/>
    <property type="match status" value="1"/>
</dbReference>
<dbReference type="GO" id="GO:0005634">
    <property type="term" value="C:nucleus"/>
    <property type="evidence" value="ECO:0007669"/>
    <property type="project" value="TreeGrafter"/>
</dbReference>
<feature type="compositionally biased region" description="Basic and acidic residues" evidence="2">
    <location>
        <begin position="653"/>
        <end position="706"/>
    </location>
</feature>
<dbReference type="InterPro" id="IPR006600">
    <property type="entry name" value="HTH_CenpB_DNA-bd_dom"/>
</dbReference>
<dbReference type="RefSeq" id="XP_032801115.1">
    <property type="nucleotide sequence ID" value="XM_032945224.1"/>
</dbReference>